<evidence type="ECO:0000259" key="1">
    <source>
        <dbReference type="Pfam" id="PF10543"/>
    </source>
</evidence>
<sequence length="76" mass="8845">MNTFGNARWEDSDLAELYGVETRRPNEQVHRNIAKFPEDFMFRLTEEEVANLNTQIAISSSSWGGRRKRPLVFSAR</sequence>
<evidence type="ECO:0000313" key="2">
    <source>
        <dbReference type="EMBL" id="SPD72152.1"/>
    </source>
</evidence>
<dbReference type="EMBL" id="OJIN01000024">
    <property type="protein sequence ID" value="SPD72152.1"/>
    <property type="molecule type" value="Genomic_DNA"/>
</dbReference>
<dbReference type="Pfam" id="PF10543">
    <property type="entry name" value="ORF6N"/>
    <property type="match status" value="1"/>
</dbReference>
<feature type="domain" description="KilA-N DNA-binding" evidence="1">
    <location>
        <begin position="11"/>
        <end position="74"/>
    </location>
</feature>
<protein>
    <recommendedName>
        <fullName evidence="1">KilA-N DNA-binding domain-containing protein</fullName>
    </recommendedName>
</protein>
<dbReference type="AlphaFoldDB" id="A0A445MRV5"/>
<organism evidence="2">
    <name type="scientific">uncultured Desulfobacterium sp</name>
    <dbReference type="NCBI Taxonomy" id="201089"/>
    <lineage>
        <taxon>Bacteria</taxon>
        <taxon>Pseudomonadati</taxon>
        <taxon>Thermodesulfobacteriota</taxon>
        <taxon>Desulfobacteria</taxon>
        <taxon>Desulfobacterales</taxon>
        <taxon>Desulfobacteriaceae</taxon>
        <taxon>Desulfobacterium</taxon>
        <taxon>environmental samples</taxon>
    </lineage>
</organism>
<gene>
    <name evidence="2" type="ORF">PITCH_A120003</name>
</gene>
<reference evidence="2" key="1">
    <citation type="submission" date="2018-01" db="EMBL/GenBank/DDBJ databases">
        <authorList>
            <person name="Regsiter A."/>
            <person name="William W."/>
        </authorList>
    </citation>
    <scope>NUCLEOTIDE SEQUENCE</scope>
    <source>
        <strain evidence="2">TRIP AH-1</strain>
    </source>
</reference>
<proteinExistence type="predicted"/>
<dbReference type="InterPro" id="IPR018873">
    <property type="entry name" value="KilA-N_DNA-bd_domain"/>
</dbReference>
<accession>A0A445MRV5</accession>
<name>A0A445MRV5_9BACT</name>